<evidence type="ECO:0000313" key="3">
    <source>
        <dbReference type="Proteomes" id="UP000541444"/>
    </source>
</evidence>
<dbReference type="PANTHER" id="PTHR46162:SF2">
    <property type="entry name" value="ANKYRIN REPEAT-CONTAINING PROTEIN-RELATED"/>
    <property type="match status" value="1"/>
</dbReference>
<dbReference type="OrthoDB" id="1883087at2759"/>
<evidence type="ECO:0000313" key="2">
    <source>
        <dbReference type="EMBL" id="KAF6144315.1"/>
    </source>
</evidence>
<gene>
    <name evidence="2" type="ORF">GIB67_024542</name>
</gene>
<dbReference type="PANTHER" id="PTHR46162">
    <property type="entry name" value="TRAF-LIKE FAMILY PROTEIN"/>
    <property type="match status" value="1"/>
</dbReference>
<dbReference type="SMART" id="SM00061">
    <property type="entry name" value="MATH"/>
    <property type="match status" value="1"/>
</dbReference>
<dbReference type="SUPFAM" id="SSF49599">
    <property type="entry name" value="TRAF domain-like"/>
    <property type="match status" value="2"/>
</dbReference>
<feature type="domain" description="MATH" evidence="1">
    <location>
        <begin position="130"/>
        <end position="295"/>
    </location>
</feature>
<accession>A0A7J7LNS7</accession>
<dbReference type="InterPro" id="IPR008974">
    <property type="entry name" value="TRAF-like"/>
</dbReference>
<dbReference type="CDD" id="cd00121">
    <property type="entry name" value="MATH"/>
    <property type="match status" value="2"/>
</dbReference>
<dbReference type="EMBL" id="JACGCM010002131">
    <property type="protein sequence ID" value="KAF6144315.1"/>
    <property type="molecule type" value="Genomic_DNA"/>
</dbReference>
<reference evidence="2 3" key="1">
    <citation type="journal article" date="2020" name="IScience">
        <title>Genome Sequencing of the Endangered Kingdonia uniflora (Circaeasteraceae, Ranunculales) Reveals Potential Mechanisms of Evolutionary Specialization.</title>
        <authorList>
            <person name="Sun Y."/>
            <person name="Deng T."/>
            <person name="Zhang A."/>
            <person name="Moore M.J."/>
            <person name="Landis J.B."/>
            <person name="Lin N."/>
            <person name="Zhang H."/>
            <person name="Zhang X."/>
            <person name="Huang J."/>
            <person name="Zhang X."/>
            <person name="Sun H."/>
            <person name="Wang H."/>
        </authorList>
    </citation>
    <scope>NUCLEOTIDE SEQUENCE [LARGE SCALE GENOMIC DNA]</scope>
    <source>
        <strain evidence="2">TB1705</strain>
        <tissue evidence="2">Leaf</tissue>
    </source>
</reference>
<dbReference type="PROSITE" id="PS50144">
    <property type="entry name" value="MATH"/>
    <property type="match status" value="2"/>
</dbReference>
<feature type="domain" description="MATH" evidence="1">
    <location>
        <begin position="13"/>
        <end position="58"/>
    </location>
</feature>
<sequence length="305" mass="34311">FAGVIRSTRDFPPAHYIFKIQSFSLLSENSIEKYDSAEFESGGYKWKLSLCPDGDESKTGEDPYDTGGRLRRFHGMRTQLGFSQLIPLTTFNDPTNGYLMDDTCLFGAEVFVYKTTIKVEYLSMVNDADALIYIWKIESFSQLKGGLHYSDVFTAGDKKWKIKLYPQGHGMQKKKMLSLYLKLDDSEVLSSREKVCAECTLRIGDQKLGIHSIAAELLDVGALRHLIESRLVIKVRVDRSSGRKSGSNKFAVLAVTYWFSIPGRGYGPSFMKLDYLNDPTNSYLVNDVCIVEAEVTVLGVTKILP</sequence>
<keyword evidence="3" id="KW-1185">Reference proteome</keyword>
<dbReference type="Pfam" id="PF22486">
    <property type="entry name" value="MATH_2"/>
    <property type="match status" value="2"/>
</dbReference>
<comment type="caution">
    <text evidence="2">The sequence shown here is derived from an EMBL/GenBank/DDBJ whole genome shotgun (WGS) entry which is preliminary data.</text>
</comment>
<dbReference type="AlphaFoldDB" id="A0A7J7LNS7"/>
<feature type="non-terminal residue" evidence="2">
    <location>
        <position position="1"/>
    </location>
</feature>
<proteinExistence type="predicted"/>
<dbReference type="InterPro" id="IPR002083">
    <property type="entry name" value="MATH/TRAF_dom"/>
</dbReference>
<organism evidence="2 3">
    <name type="scientific">Kingdonia uniflora</name>
    <dbReference type="NCBI Taxonomy" id="39325"/>
    <lineage>
        <taxon>Eukaryota</taxon>
        <taxon>Viridiplantae</taxon>
        <taxon>Streptophyta</taxon>
        <taxon>Embryophyta</taxon>
        <taxon>Tracheophyta</taxon>
        <taxon>Spermatophyta</taxon>
        <taxon>Magnoliopsida</taxon>
        <taxon>Ranunculales</taxon>
        <taxon>Circaeasteraceae</taxon>
        <taxon>Kingdonia</taxon>
    </lineage>
</organism>
<dbReference type="Proteomes" id="UP000541444">
    <property type="component" value="Unassembled WGS sequence"/>
</dbReference>
<evidence type="ECO:0000259" key="1">
    <source>
        <dbReference type="PROSITE" id="PS50144"/>
    </source>
</evidence>
<name>A0A7J7LNS7_9MAGN</name>
<protein>
    <recommendedName>
        <fullName evidence="1">MATH domain-containing protein</fullName>
    </recommendedName>
</protein>
<dbReference type="Gene3D" id="2.60.210.10">
    <property type="entry name" value="Apoptosis, Tumor Necrosis Factor Receptor Associated Protein 2, Chain A"/>
    <property type="match status" value="3"/>
</dbReference>